<dbReference type="RefSeq" id="WP_098007152.1">
    <property type="nucleotide sequence ID" value="NZ_NVMX01000224.1"/>
</dbReference>
<feature type="transmembrane region" description="Helical" evidence="7">
    <location>
        <begin position="117"/>
        <end position="137"/>
    </location>
</feature>
<keyword evidence="6" id="KW-0175">Coiled coil</keyword>
<feature type="transmembrane region" description="Helical" evidence="7">
    <location>
        <begin position="264"/>
        <end position="285"/>
    </location>
</feature>
<gene>
    <name evidence="9" type="ORF">CON36_34700</name>
</gene>
<protein>
    <recommendedName>
        <fullName evidence="8">Type II secretion system protein GspF domain-containing protein</fullName>
    </recommendedName>
</protein>
<feature type="transmembrane region" description="Helical" evidence="7">
    <location>
        <begin position="5"/>
        <end position="23"/>
    </location>
</feature>
<feature type="domain" description="Type II secretion system protein GspF" evidence="8">
    <location>
        <begin position="167"/>
        <end position="279"/>
    </location>
</feature>
<evidence type="ECO:0000256" key="7">
    <source>
        <dbReference type="SAM" id="Phobius"/>
    </source>
</evidence>
<evidence type="ECO:0000256" key="5">
    <source>
        <dbReference type="ARBA" id="ARBA00023136"/>
    </source>
</evidence>
<keyword evidence="2" id="KW-1003">Cell membrane</keyword>
<evidence type="ECO:0000256" key="3">
    <source>
        <dbReference type="ARBA" id="ARBA00022692"/>
    </source>
</evidence>
<sequence>MFTNILLFIAIVVFVIMLLETWFPDHEKMMVERLEGFKVYSASEKQIQMNLPLYERIYKSIENLLIRYFGEQMSKGKGFAPLRLKLYQAGLDIDPIQHRTKRIILALLFGGLSMLSYNYRLVVIVTVIGLIFPDYQLRKRIDEKRFKIKEELPDFCDLLAAVFPGCNGFEDAVNKICAKYDTIISREFQRAMDEINAGVSKKEALRSMATRCGISQIDTLVAQIIQTEMLGTEMAETLKVQAKKMRELKKQNAEIKARNANLTLLLPAFFLLISILIVIAGPSVLQFMQVMNAF</sequence>
<reference evidence="9 10" key="1">
    <citation type="submission" date="2017-09" db="EMBL/GenBank/DDBJ databases">
        <title>Large-scale bioinformatics analysis of Bacillus genomes uncovers conserved roles of natural products in bacterial physiology.</title>
        <authorList>
            <consortium name="Agbiome Team Llc"/>
            <person name="Bleich R.M."/>
            <person name="Grubbs K.J."/>
            <person name="Santa Maria K.C."/>
            <person name="Allen S.E."/>
            <person name="Farag S."/>
            <person name="Shank E.A."/>
            <person name="Bowers A."/>
        </authorList>
    </citation>
    <scope>NUCLEOTIDE SEQUENCE [LARGE SCALE GENOMIC DNA]</scope>
    <source>
        <strain evidence="9 10">AFS092789</strain>
    </source>
</reference>
<dbReference type="GO" id="GO:0005886">
    <property type="term" value="C:plasma membrane"/>
    <property type="evidence" value="ECO:0007669"/>
    <property type="project" value="UniProtKB-SubCell"/>
</dbReference>
<dbReference type="PANTHER" id="PTHR35007:SF2">
    <property type="entry name" value="PILUS ASSEMBLE PROTEIN"/>
    <property type="match status" value="1"/>
</dbReference>
<dbReference type="Pfam" id="PF00482">
    <property type="entry name" value="T2SSF"/>
    <property type="match status" value="1"/>
</dbReference>
<feature type="coiled-coil region" evidence="6">
    <location>
        <begin position="238"/>
        <end position="265"/>
    </location>
</feature>
<evidence type="ECO:0000256" key="2">
    <source>
        <dbReference type="ARBA" id="ARBA00022475"/>
    </source>
</evidence>
<evidence type="ECO:0000313" key="9">
    <source>
        <dbReference type="EMBL" id="PDZ94268.1"/>
    </source>
</evidence>
<name>A0A9X6SSW2_BACCE</name>
<comment type="caution">
    <text evidence="9">The sequence shown here is derived from an EMBL/GenBank/DDBJ whole genome shotgun (WGS) entry which is preliminary data.</text>
</comment>
<evidence type="ECO:0000313" key="10">
    <source>
        <dbReference type="Proteomes" id="UP000219922"/>
    </source>
</evidence>
<keyword evidence="3 7" id="KW-0812">Transmembrane</keyword>
<dbReference type="Proteomes" id="UP000219922">
    <property type="component" value="Unassembled WGS sequence"/>
</dbReference>
<accession>A0A9X6SSW2</accession>
<evidence type="ECO:0000256" key="1">
    <source>
        <dbReference type="ARBA" id="ARBA00004651"/>
    </source>
</evidence>
<comment type="subcellular location">
    <subcellularLocation>
        <location evidence="1">Cell membrane</location>
        <topology evidence="1">Multi-pass membrane protein</topology>
    </subcellularLocation>
</comment>
<dbReference type="EMBL" id="NVMX01000224">
    <property type="protein sequence ID" value="PDZ94268.1"/>
    <property type="molecule type" value="Genomic_DNA"/>
</dbReference>
<dbReference type="PANTHER" id="PTHR35007">
    <property type="entry name" value="INTEGRAL MEMBRANE PROTEIN-RELATED"/>
    <property type="match status" value="1"/>
</dbReference>
<proteinExistence type="predicted"/>
<evidence type="ECO:0000256" key="4">
    <source>
        <dbReference type="ARBA" id="ARBA00022989"/>
    </source>
</evidence>
<dbReference type="InterPro" id="IPR018076">
    <property type="entry name" value="T2SS_GspF_dom"/>
</dbReference>
<keyword evidence="5 7" id="KW-0472">Membrane</keyword>
<evidence type="ECO:0000259" key="8">
    <source>
        <dbReference type="Pfam" id="PF00482"/>
    </source>
</evidence>
<organism evidence="9 10">
    <name type="scientific">Bacillus cereus</name>
    <dbReference type="NCBI Taxonomy" id="1396"/>
    <lineage>
        <taxon>Bacteria</taxon>
        <taxon>Bacillati</taxon>
        <taxon>Bacillota</taxon>
        <taxon>Bacilli</taxon>
        <taxon>Bacillales</taxon>
        <taxon>Bacillaceae</taxon>
        <taxon>Bacillus</taxon>
        <taxon>Bacillus cereus group</taxon>
    </lineage>
</organism>
<evidence type="ECO:0000256" key="6">
    <source>
        <dbReference type="SAM" id="Coils"/>
    </source>
</evidence>
<keyword evidence="4 7" id="KW-1133">Transmembrane helix</keyword>
<dbReference type="AlphaFoldDB" id="A0A9X6SSW2"/>